<accession>A0A2U2J3S0</accession>
<dbReference type="Proteomes" id="UP000245916">
    <property type="component" value="Unassembled WGS sequence"/>
</dbReference>
<proteinExistence type="predicted"/>
<evidence type="ECO:0000256" key="1">
    <source>
        <dbReference type="SAM" id="MobiDB-lite"/>
    </source>
</evidence>
<dbReference type="EMBL" id="QFFF01000001">
    <property type="protein sequence ID" value="PWG02921.1"/>
    <property type="molecule type" value="Genomic_DNA"/>
</dbReference>
<name>A0A2U2J3S0_9SPHN</name>
<evidence type="ECO:0000313" key="3">
    <source>
        <dbReference type="Proteomes" id="UP000245916"/>
    </source>
</evidence>
<organism evidence="2 3">
    <name type="scientific">Allosphingosinicella humi</name>
    <dbReference type="NCBI Taxonomy" id="2068657"/>
    <lineage>
        <taxon>Bacteria</taxon>
        <taxon>Pseudomonadati</taxon>
        <taxon>Pseudomonadota</taxon>
        <taxon>Alphaproteobacteria</taxon>
        <taxon>Sphingomonadales</taxon>
        <taxon>Sphingomonadaceae</taxon>
        <taxon>Allosphingosinicella</taxon>
    </lineage>
</organism>
<feature type="region of interest" description="Disordered" evidence="1">
    <location>
        <begin position="1"/>
        <end position="62"/>
    </location>
</feature>
<dbReference type="RefSeq" id="WP_109271059.1">
    <property type="nucleotide sequence ID" value="NZ_QFFF01000001.1"/>
</dbReference>
<sequence>MSEHSIFGETGGAGRRSQPSRGAETRRPNPAHGLFGARLLATDRKIADDDDSDAEDLPTSRN</sequence>
<gene>
    <name evidence="2" type="ORF">DF286_08610</name>
</gene>
<evidence type="ECO:0000313" key="2">
    <source>
        <dbReference type="EMBL" id="PWG02921.1"/>
    </source>
</evidence>
<keyword evidence="3" id="KW-1185">Reference proteome</keyword>
<protein>
    <submittedName>
        <fullName evidence="2">Uncharacterized protein</fullName>
    </submittedName>
</protein>
<dbReference type="AlphaFoldDB" id="A0A2U2J3S0"/>
<reference evidence="2 3" key="1">
    <citation type="submission" date="2018-05" db="EMBL/GenBank/DDBJ databases">
        <title>Genome of Sphingosinicella humi QZX222.</title>
        <authorList>
            <person name="Qiao Z."/>
            <person name="Wang G."/>
        </authorList>
    </citation>
    <scope>NUCLEOTIDE SEQUENCE [LARGE SCALE GENOMIC DNA]</scope>
    <source>
        <strain evidence="2 3">QZX222</strain>
    </source>
</reference>
<comment type="caution">
    <text evidence="2">The sequence shown here is derived from an EMBL/GenBank/DDBJ whole genome shotgun (WGS) entry which is preliminary data.</text>
</comment>